<dbReference type="SUPFAM" id="SSF48179">
    <property type="entry name" value="6-phosphogluconate dehydrogenase C-terminal domain-like"/>
    <property type="match status" value="1"/>
</dbReference>
<evidence type="ECO:0000256" key="4">
    <source>
        <dbReference type="ARBA" id="ARBA00019465"/>
    </source>
</evidence>
<evidence type="ECO:0000256" key="8">
    <source>
        <dbReference type="ARBA" id="ARBA00032024"/>
    </source>
</evidence>
<sequence length="364" mass="39326">MSVATLVEEDMYPYQPQALSPIVIWGAGAIGGAIGASLIESGRSVIFVDNVAEHVEAINLHGLRITGPLGERKVQAQAYLPQQLEGFYNCVLLAVKSHHTPDAIHQIAPLLAPEGYVVSMQNGLNERVIADVIGVERTVGAFLNFGADFIEPGVIHHGGRGAVVLGELDGITRPRTEELYSLLLSFDSSAILTPNIWGFLWAKMIYGALLFATALTDDSIADVLAMPKFRPVLTALARELGAVAHAQGIVLQGFDGFDPSAFLPDATEEHTSQSFDDMVAHNRRSAKSHSGIWRDLAVRKRQTEIDAQIAPAIDIGIGFNLPMPLTTRLVNLIHLVERGELPQTLETLALLEINEAGSPYAKSF</sequence>
<evidence type="ECO:0000256" key="1">
    <source>
        <dbReference type="ARBA" id="ARBA00004994"/>
    </source>
</evidence>
<dbReference type="GO" id="GO:0005737">
    <property type="term" value="C:cytoplasm"/>
    <property type="evidence" value="ECO:0007669"/>
    <property type="project" value="TreeGrafter"/>
</dbReference>
<dbReference type="InterPro" id="IPR036291">
    <property type="entry name" value="NAD(P)-bd_dom_sf"/>
</dbReference>
<gene>
    <name evidence="12" type="ORF">AB3G37_04290</name>
</gene>
<dbReference type="RefSeq" id="WP_369789813.1">
    <property type="nucleotide sequence ID" value="NZ_CP165628.1"/>
</dbReference>
<evidence type="ECO:0000256" key="2">
    <source>
        <dbReference type="ARBA" id="ARBA00007870"/>
    </source>
</evidence>
<dbReference type="PANTHER" id="PTHR21708">
    <property type="entry name" value="PROBABLE 2-DEHYDROPANTOATE 2-REDUCTASE"/>
    <property type="match status" value="1"/>
</dbReference>
<comment type="pathway">
    <text evidence="1">Cofactor biosynthesis; (R)-pantothenate biosynthesis; (R)-pantoate from 3-methyl-2-oxobutanoate: step 2/2.</text>
</comment>
<dbReference type="InterPro" id="IPR013752">
    <property type="entry name" value="KPA_reductase"/>
</dbReference>
<dbReference type="InterPro" id="IPR013332">
    <property type="entry name" value="KPR_N"/>
</dbReference>
<keyword evidence="6" id="KW-0521">NADP</keyword>
<accession>A0AB39VU87</accession>
<dbReference type="EC" id="1.1.1.169" evidence="3"/>
<protein>
    <recommendedName>
        <fullName evidence="4">2-dehydropantoate 2-reductase</fullName>
        <ecNumber evidence="3">1.1.1.169</ecNumber>
    </recommendedName>
    <alternativeName>
        <fullName evidence="8">Ketopantoate reductase</fullName>
    </alternativeName>
</protein>
<dbReference type="EMBL" id="CP165628">
    <property type="protein sequence ID" value="XDU73338.1"/>
    <property type="molecule type" value="Genomic_DNA"/>
</dbReference>
<evidence type="ECO:0000256" key="6">
    <source>
        <dbReference type="ARBA" id="ARBA00022857"/>
    </source>
</evidence>
<feature type="domain" description="Ketopantoate reductase N-terminal" evidence="10">
    <location>
        <begin position="22"/>
        <end position="169"/>
    </location>
</feature>
<evidence type="ECO:0000259" key="11">
    <source>
        <dbReference type="Pfam" id="PF08546"/>
    </source>
</evidence>
<keyword evidence="5" id="KW-0566">Pantothenate biosynthesis</keyword>
<dbReference type="Gene3D" id="1.10.1040.10">
    <property type="entry name" value="N-(1-d-carboxylethyl)-l-norvaline Dehydrogenase, domain 2"/>
    <property type="match status" value="1"/>
</dbReference>
<dbReference type="Pfam" id="PF02558">
    <property type="entry name" value="ApbA"/>
    <property type="match status" value="1"/>
</dbReference>
<dbReference type="InterPro" id="IPR013328">
    <property type="entry name" value="6PGD_dom2"/>
</dbReference>
<evidence type="ECO:0000259" key="10">
    <source>
        <dbReference type="Pfam" id="PF02558"/>
    </source>
</evidence>
<dbReference type="InterPro" id="IPR008927">
    <property type="entry name" value="6-PGluconate_DH-like_C_sf"/>
</dbReference>
<evidence type="ECO:0000313" key="12">
    <source>
        <dbReference type="EMBL" id="XDU73338.1"/>
    </source>
</evidence>
<evidence type="ECO:0000256" key="5">
    <source>
        <dbReference type="ARBA" id="ARBA00022655"/>
    </source>
</evidence>
<proteinExistence type="inferred from homology"/>
<dbReference type="GO" id="GO:0008677">
    <property type="term" value="F:2-dehydropantoate 2-reductase activity"/>
    <property type="evidence" value="ECO:0007669"/>
    <property type="project" value="UniProtKB-EC"/>
</dbReference>
<dbReference type="GO" id="GO:0015940">
    <property type="term" value="P:pantothenate biosynthetic process"/>
    <property type="evidence" value="ECO:0007669"/>
    <property type="project" value="UniProtKB-KW"/>
</dbReference>
<dbReference type="InterPro" id="IPR003710">
    <property type="entry name" value="ApbA"/>
</dbReference>
<comment type="catalytic activity">
    <reaction evidence="9">
        <text>(R)-pantoate + NADP(+) = 2-dehydropantoate + NADPH + H(+)</text>
        <dbReference type="Rhea" id="RHEA:16233"/>
        <dbReference type="ChEBI" id="CHEBI:11561"/>
        <dbReference type="ChEBI" id="CHEBI:15378"/>
        <dbReference type="ChEBI" id="CHEBI:15980"/>
        <dbReference type="ChEBI" id="CHEBI:57783"/>
        <dbReference type="ChEBI" id="CHEBI:58349"/>
        <dbReference type="EC" id="1.1.1.169"/>
    </reaction>
</comment>
<feature type="domain" description="Ketopantoate reductase C-terminal" evidence="11">
    <location>
        <begin position="196"/>
        <end position="337"/>
    </location>
</feature>
<reference evidence="12" key="1">
    <citation type="submission" date="2024-07" db="EMBL/GenBank/DDBJ databases">
        <authorList>
            <person name="Biller S.J."/>
        </authorList>
    </citation>
    <scope>NUCLEOTIDE SEQUENCE</scope>
    <source>
        <strain evidence="12">WC2420</strain>
    </source>
</reference>
<dbReference type="PANTHER" id="PTHR21708:SF26">
    <property type="entry name" value="2-DEHYDROPANTOATE 2-REDUCTASE"/>
    <property type="match status" value="1"/>
</dbReference>
<evidence type="ECO:0000256" key="7">
    <source>
        <dbReference type="ARBA" id="ARBA00023002"/>
    </source>
</evidence>
<dbReference type="Gene3D" id="3.40.50.720">
    <property type="entry name" value="NAD(P)-binding Rossmann-like Domain"/>
    <property type="match status" value="1"/>
</dbReference>
<keyword evidence="7" id="KW-0560">Oxidoreductase</keyword>
<evidence type="ECO:0000256" key="3">
    <source>
        <dbReference type="ARBA" id="ARBA00013014"/>
    </source>
</evidence>
<dbReference type="NCBIfam" id="TIGR00745">
    <property type="entry name" value="apbA_panE"/>
    <property type="match status" value="1"/>
</dbReference>
<organism evidence="12">
    <name type="scientific">Rouxiella sp. WC2420</name>
    <dbReference type="NCBI Taxonomy" id="3234145"/>
    <lineage>
        <taxon>Bacteria</taxon>
        <taxon>Pseudomonadati</taxon>
        <taxon>Pseudomonadota</taxon>
        <taxon>Gammaproteobacteria</taxon>
        <taxon>Enterobacterales</taxon>
        <taxon>Yersiniaceae</taxon>
        <taxon>Rouxiella</taxon>
    </lineage>
</organism>
<dbReference type="Pfam" id="PF08546">
    <property type="entry name" value="ApbA_C"/>
    <property type="match status" value="1"/>
</dbReference>
<dbReference type="SUPFAM" id="SSF51735">
    <property type="entry name" value="NAD(P)-binding Rossmann-fold domains"/>
    <property type="match status" value="1"/>
</dbReference>
<dbReference type="InterPro" id="IPR051402">
    <property type="entry name" value="KPR-Related"/>
</dbReference>
<dbReference type="AlphaFoldDB" id="A0AB39VU87"/>
<evidence type="ECO:0000256" key="9">
    <source>
        <dbReference type="ARBA" id="ARBA00048793"/>
    </source>
</evidence>
<name>A0AB39VU87_9GAMM</name>
<comment type="similarity">
    <text evidence="2">Belongs to the ketopantoate reductase family.</text>
</comment>